<name>A0A3N4N189_9BACT</name>
<comment type="caution">
    <text evidence="4">The sequence shown here is derived from an EMBL/GenBank/DDBJ whole genome shotgun (WGS) entry which is preliminary data.</text>
</comment>
<dbReference type="AlphaFoldDB" id="A0A3N4N189"/>
<dbReference type="CDD" id="cd00754">
    <property type="entry name" value="Ubl_MoaD"/>
    <property type="match status" value="1"/>
</dbReference>
<keyword evidence="1" id="KW-0547">Nucleotide-binding</keyword>
<proteinExistence type="inferred from homology"/>
<dbReference type="OrthoDB" id="598356at2"/>
<dbReference type="GO" id="GO:0006777">
    <property type="term" value="P:Mo-molybdopterin cofactor biosynthetic process"/>
    <property type="evidence" value="ECO:0007669"/>
    <property type="project" value="InterPro"/>
</dbReference>
<dbReference type="RefSeq" id="WP_120516316.1">
    <property type="nucleotide sequence ID" value="NZ_QXZY01000005.1"/>
</dbReference>
<evidence type="ECO:0000313" key="4">
    <source>
        <dbReference type="EMBL" id="RPD41383.1"/>
    </source>
</evidence>
<dbReference type="EMBL" id="RMBX01000004">
    <property type="protein sequence ID" value="RPD41383.1"/>
    <property type="molecule type" value="Genomic_DNA"/>
</dbReference>
<dbReference type="Proteomes" id="UP000279089">
    <property type="component" value="Unassembled WGS sequence"/>
</dbReference>
<dbReference type="UniPathway" id="UPA00344"/>
<dbReference type="Gene3D" id="3.10.20.30">
    <property type="match status" value="1"/>
</dbReference>
<dbReference type="Pfam" id="PF02597">
    <property type="entry name" value="ThiS"/>
    <property type="match status" value="1"/>
</dbReference>
<evidence type="ECO:0000313" key="5">
    <source>
        <dbReference type="Proteomes" id="UP000279089"/>
    </source>
</evidence>
<dbReference type="SUPFAM" id="SSF54285">
    <property type="entry name" value="MoaD/ThiS"/>
    <property type="match status" value="1"/>
</dbReference>
<evidence type="ECO:0000256" key="3">
    <source>
        <dbReference type="ARBA" id="ARBA00024247"/>
    </source>
</evidence>
<gene>
    <name evidence="4" type="primary">moaD</name>
    <name evidence="4" type="ORF">EG028_08670</name>
</gene>
<dbReference type="InterPro" id="IPR012675">
    <property type="entry name" value="Beta-grasp_dom_sf"/>
</dbReference>
<dbReference type="NCBIfam" id="TIGR01682">
    <property type="entry name" value="moaD"/>
    <property type="match status" value="1"/>
</dbReference>
<dbReference type="GO" id="GO:0000166">
    <property type="term" value="F:nucleotide binding"/>
    <property type="evidence" value="ECO:0007669"/>
    <property type="project" value="UniProtKB-KW"/>
</dbReference>
<dbReference type="PANTHER" id="PTHR33359">
    <property type="entry name" value="MOLYBDOPTERIN SYNTHASE SULFUR CARRIER SUBUNIT"/>
    <property type="match status" value="1"/>
</dbReference>
<evidence type="ECO:0000256" key="2">
    <source>
        <dbReference type="ARBA" id="ARBA00024200"/>
    </source>
</evidence>
<dbReference type="InterPro" id="IPR044672">
    <property type="entry name" value="MOCS2A"/>
</dbReference>
<keyword evidence="5" id="KW-1185">Reference proteome</keyword>
<dbReference type="GO" id="GO:1990133">
    <property type="term" value="C:molybdopterin adenylyltransferase complex"/>
    <property type="evidence" value="ECO:0007669"/>
    <property type="project" value="TreeGrafter"/>
</dbReference>
<organism evidence="4 5">
    <name type="scientific">Chitinophaga barathri</name>
    <dbReference type="NCBI Taxonomy" id="1647451"/>
    <lineage>
        <taxon>Bacteria</taxon>
        <taxon>Pseudomonadati</taxon>
        <taxon>Bacteroidota</taxon>
        <taxon>Chitinophagia</taxon>
        <taxon>Chitinophagales</taxon>
        <taxon>Chitinophagaceae</taxon>
        <taxon>Chitinophaga</taxon>
    </lineage>
</organism>
<dbReference type="PANTHER" id="PTHR33359:SF1">
    <property type="entry name" value="MOLYBDOPTERIN SYNTHASE SULFUR CARRIER SUBUNIT"/>
    <property type="match status" value="1"/>
</dbReference>
<protein>
    <recommendedName>
        <fullName evidence="3">Molybdopterin synthase sulfur carrier subunit</fullName>
    </recommendedName>
</protein>
<sequence length="77" mass="8543">MKIMFFGIAKELAGGATLEITEKPGTVGQFREWLIRQYPAMRELRKVMIAVNKTYATDEQTIADDDEIAVIPPLSGG</sequence>
<comment type="similarity">
    <text evidence="2">Belongs to the MoaD family.</text>
</comment>
<reference evidence="5" key="1">
    <citation type="submission" date="2018-11" db="EMBL/GenBank/DDBJ databases">
        <title>Chitinophaga lutea sp.nov., isolate from arsenic contaminated soil.</title>
        <authorList>
            <person name="Zong Y."/>
        </authorList>
    </citation>
    <scope>NUCLEOTIDE SEQUENCE [LARGE SCALE GENOMIC DNA]</scope>
    <source>
        <strain evidence="5">YLT18</strain>
    </source>
</reference>
<dbReference type="InterPro" id="IPR003749">
    <property type="entry name" value="ThiS/MoaD-like"/>
</dbReference>
<accession>A0A3N4N189</accession>
<dbReference type="InterPro" id="IPR016155">
    <property type="entry name" value="Mopterin_synth/thiamin_S_b"/>
</dbReference>
<evidence type="ECO:0000256" key="1">
    <source>
        <dbReference type="ARBA" id="ARBA00022741"/>
    </source>
</evidence>